<dbReference type="SUPFAM" id="SSF56752">
    <property type="entry name" value="D-aminoacid aminotransferase-like PLP-dependent enzymes"/>
    <property type="match status" value="1"/>
</dbReference>
<feature type="domain" description="Chorismate-utilising enzyme C-terminal" evidence="1">
    <location>
        <begin position="116"/>
        <end position="371"/>
    </location>
</feature>
<dbReference type="NCBIfam" id="TIGR00553">
    <property type="entry name" value="pabB"/>
    <property type="match status" value="1"/>
</dbReference>
<dbReference type="InterPro" id="IPR043132">
    <property type="entry name" value="BCAT-like_C"/>
</dbReference>
<dbReference type="PRINTS" id="PR00095">
    <property type="entry name" value="ANTSNTHASEI"/>
</dbReference>
<dbReference type="InterPro" id="IPR005801">
    <property type="entry name" value="ADC_synthase"/>
</dbReference>
<comment type="caution">
    <text evidence="2">The sequence shown here is derived from an EMBL/GenBank/DDBJ whole genome shotgun (WGS) entry which is preliminary data.</text>
</comment>
<dbReference type="InterPro" id="IPR001544">
    <property type="entry name" value="Aminotrans_IV"/>
</dbReference>
<dbReference type="Gene3D" id="3.60.120.10">
    <property type="entry name" value="Anthranilate synthase"/>
    <property type="match status" value="1"/>
</dbReference>
<dbReference type="GO" id="GO:0000162">
    <property type="term" value="P:L-tryptophan biosynthetic process"/>
    <property type="evidence" value="ECO:0007669"/>
    <property type="project" value="TreeGrafter"/>
</dbReference>
<proteinExistence type="predicted"/>
<name>A0A2U3D681_SULT2</name>
<dbReference type="GO" id="GO:0009396">
    <property type="term" value="P:folic acid-containing compound biosynthetic process"/>
    <property type="evidence" value="ECO:0007669"/>
    <property type="project" value="InterPro"/>
</dbReference>
<evidence type="ECO:0000313" key="3">
    <source>
        <dbReference type="Proteomes" id="UP000245380"/>
    </source>
</evidence>
<dbReference type="Pfam" id="PF01063">
    <property type="entry name" value="Aminotran_4"/>
    <property type="match status" value="1"/>
</dbReference>
<gene>
    <name evidence="2" type="ORF">BM613_11935</name>
</gene>
<keyword evidence="3" id="KW-1185">Reference proteome</keyword>
<accession>A0A2U3D681</accession>
<dbReference type="AlphaFoldDB" id="A0A2U3D681"/>
<evidence type="ECO:0000259" key="1">
    <source>
        <dbReference type="Pfam" id="PF00425"/>
    </source>
</evidence>
<sequence>MNHKLPTPFLVIDFPNQQGVLQRRFFTHPRRIIDTHHIEEVQAALRTVKQEVEKGAYAVGFLSYEAAPAFDPAYHVAAHPKLPLLWFGIFSSVQDIFEVPYRNEYQVSSWDPQISKEIYREHFQQIKRAISRGDTYQVNYTLRLRALFNGDDFAYYQFLRSAQQVNYSAYLNIGNYRILSLSPELFFELDGSTLTTRPMKGTSPRGHFCEEDVAQANWLQQSEKNRAENVMIVDLLRNDLSRVAEVGTVRVERLFEIERYATVHQMTSTVTAKLHAETSFIEVLSALFPSGSITGAPKISTMKLISRLEQTPREIYCGTIGLIEPNGHATFNVAIRTMFIDQQTKVAQYSVGGGITWDSSVVSEYEEALTKATLLTKEQPTFKLLETLKLEDGDYAYFERHLNRLAASARFFGIVVDLKKVRNILLEYALQYKEDARRVRLLVSQTGQIEIESFTLQKLSDAIHVVTLARRPISTKNVFLYHKTTQREVYESHRMDHPDVFDVLLWNERKELTEFTNGNVVVEIGGEKITPARSCGLLAGTFREWLIEQNMISESVITLRDLKKGTRIWLINSVREWVQVEMKF</sequence>
<dbReference type="Gene3D" id="3.20.10.10">
    <property type="entry name" value="D-amino Acid Aminotransferase, subunit A, domain 2"/>
    <property type="match status" value="1"/>
</dbReference>
<dbReference type="Gene3D" id="3.30.470.10">
    <property type="match status" value="1"/>
</dbReference>
<protein>
    <submittedName>
        <fullName evidence="2">Aminodeoxychorismate synthase, component I</fullName>
    </submittedName>
</protein>
<dbReference type="InterPro" id="IPR005802">
    <property type="entry name" value="ADC_synth_comp_1"/>
</dbReference>
<dbReference type="PANTHER" id="PTHR11236:SF50">
    <property type="entry name" value="AMINODEOXYCHORISMATE SYNTHASE COMPONENT 1"/>
    <property type="match status" value="1"/>
</dbReference>
<dbReference type="PANTHER" id="PTHR11236">
    <property type="entry name" value="AMINOBENZOATE/ANTHRANILATE SYNTHASE"/>
    <property type="match status" value="1"/>
</dbReference>
<dbReference type="SUPFAM" id="SSF56322">
    <property type="entry name" value="ADC synthase"/>
    <property type="match status" value="1"/>
</dbReference>
<dbReference type="OrthoDB" id="9803598at2"/>
<organism evidence="2 3">
    <name type="scientific">Sulfoacidibacillus thermotolerans</name>
    <name type="common">Acidibacillus sulfuroxidans</name>
    <dbReference type="NCBI Taxonomy" id="1765684"/>
    <lineage>
        <taxon>Bacteria</taxon>
        <taxon>Bacillati</taxon>
        <taxon>Bacillota</taxon>
        <taxon>Bacilli</taxon>
        <taxon>Bacillales</taxon>
        <taxon>Alicyclobacillaceae</taxon>
        <taxon>Sulfoacidibacillus</taxon>
    </lineage>
</organism>
<dbReference type="InterPro" id="IPR036038">
    <property type="entry name" value="Aminotransferase-like"/>
</dbReference>
<dbReference type="EMBL" id="MPDK01000026">
    <property type="protein sequence ID" value="PWI56784.1"/>
    <property type="molecule type" value="Genomic_DNA"/>
</dbReference>
<reference evidence="2 3" key="1">
    <citation type="submission" date="2016-11" db="EMBL/GenBank/DDBJ databases">
        <title>Comparative genomics of Acidibacillus ferroxidans species.</title>
        <authorList>
            <person name="Oliveira G."/>
            <person name="Nunes G."/>
            <person name="Oliveira R."/>
            <person name="Araujo F."/>
            <person name="Salim A."/>
            <person name="Scholte L."/>
            <person name="Morais D."/>
            <person name="Nancucheo I."/>
            <person name="Johnson D.B."/>
            <person name="Grail B."/>
            <person name="Bittencourt J."/>
            <person name="Valadares R."/>
        </authorList>
    </citation>
    <scope>NUCLEOTIDE SEQUENCE [LARGE SCALE GENOMIC DNA]</scope>
    <source>
        <strain evidence="2 3">Y002</strain>
    </source>
</reference>
<dbReference type="InterPro" id="IPR015890">
    <property type="entry name" value="Chorismate_C"/>
</dbReference>
<evidence type="ECO:0000313" key="2">
    <source>
        <dbReference type="EMBL" id="PWI56784.1"/>
    </source>
</evidence>
<dbReference type="RefSeq" id="WP_109431426.1">
    <property type="nucleotide sequence ID" value="NZ_MPDK01000026.1"/>
</dbReference>
<dbReference type="Proteomes" id="UP000245380">
    <property type="component" value="Unassembled WGS sequence"/>
</dbReference>
<dbReference type="Pfam" id="PF00425">
    <property type="entry name" value="Chorismate_bind"/>
    <property type="match status" value="1"/>
</dbReference>
<dbReference type="InterPro" id="IPR043131">
    <property type="entry name" value="BCAT-like_N"/>
</dbReference>
<dbReference type="InterPro" id="IPR019999">
    <property type="entry name" value="Anth_synth_I-like"/>
</dbReference>
<dbReference type="GO" id="GO:0046820">
    <property type="term" value="F:4-amino-4-deoxychorismate synthase activity"/>
    <property type="evidence" value="ECO:0007669"/>
    <property type="project" value="TreeGrafter"/>
</dbReference>